<reference evidence="2" key="1">
    <citation type="submission" date="2022-11" db="UniProtKB">
        <authorList>
            <consortium name="WormBaseParasite"/>
        </authorList>
    </citation>
    <scope>IDENTIFICATION</scope>
</reference>
<evidence type="ECO:0000313" key="1">
    <source>
        <dbReference type="Proteomes" id="UP000887576"/>
    </source>
</evidence>
<dbReference type="WBParaSite" id="JU765_v2.g9861.t2">
    <property type="protein sequence ID" value="JU765_v2.g9861.t2"/>
    <property type="gene ID" value="JU765_v2.g9861"/>
</dbReference>
<proteinExistence type="predicted"/>
<name>A0AC34RTG3_9BILA</name>
<dbReference type="Proteomes" id="UP000887576">
    <property type="component" value="Unplaced"/>
</dbReference>
<sequence>MPSGYYCQFDPSRERARIHHRSSETRTTAETLEYWFSDANLGYDEFMREKIREGQGWVDLDVLLTEKIREGQGWVDLDVLLTFKTLINRNVDKQTLISIIRRSQNLELNSDKTKVCRKDLVDWFVSDKLDYFKIEHKRRTVVIIGFKEHLDAYYMNKYFGPHRFAIEHYAKRMHEEPMLVFVQFFNKKDADEFLRDRNMKIWRKCNLLLMTQFEYDEMMKDSDMESNSSANISQISNTELGSEYFTESKMISSQTCENHVPRFSDYLEFFTASKVSSVV</sequence>
<accession>A0AC34RTG3</accession>
<evidence type="ECO:0000313" key="2">
    <source>
        <dbReference type="WBParaSite" id="JU765_v2.g9861.t2"/>
    </source>
</evidence>
<protein>
    <submittedName>
        <fullName evidence="2">HTH La-type RNA-binding domain-containing protein</fullName>
    </submittedName>
</protein>
<organism evidence="1 2">
    <name type="scientific">Panagrolaimus sp. JU765</name>
    <dbReference type="NCBI Taxonomy" id="591449"/>
    <lineage>
        <taxon>Eukaryota</taxon>
        <taxon>Metazoa</taxon>
        <taxon>Ecdysozoa</taxon>
        <taxon>Nematoda</taxon>
        <taxon>Chromadorea</taxon>
        <taxon>Rhabditida</taxon>
        <taxon>Tylenchina</taxon>
        <taxon>Panagrolaimomorpha</taxon>
        <taxon>Panagrolaimoidea</taxon>
        <taxon>Panagrolaimidae</taxon>
        <taxon>Panagrolaimus</taxon>
    </lineage>
</organism>